<proteinExistence type="predicted"/>
<accession>A0A9X3SA35</accession>
<organism evidence="2 3">
    <name type="scientific">Solirubrobacter phytolaccae</name>
    <dbReference type="NCBI Taxonomy" id="1404360"/>
    <lineage>
        <taxon>Bacteria</taxon>
        <taxon>Bacillati</taxon>
        <taxon>Actinomycetota</taxon>
        <taxon>Thermoleophilia</taxon>
        <taxon>Solirubrobacterales</taxon>
        <taxon>Solirubrobacteraceae</taxon>
        <taxon>Solirubrobacter</taxon>
    </lineage>
</organism>
<dbReference type="EMBL" id="JAPDDP010000049">
    <property type="protein sequence ID" value="MDA0183228.1"/>
    <property type="molecule type" value="Genomic_DNA"/>
</dbReference>
<comment type="caution">
    <text evidence="2">The sequence shown here is derived from an EMBL/GenBank/DDBJ whole genome shotgun (WGS) entry which is preliminary data.</text>
</comment>
<feature type="signal peptide" evidence="1">
    <location>
        <begin position="1"/>
        <end position="27"/>
    </location>
</feature>
<dbReference type="InterPro" id="IPR006311">
    <property type="entry name" value="TAT_signal"/>
</dbReference>
<keyword evidence="1" id="KW-0732">Signal</keyword>
<evidence type="ECO:0000313" key="3">
    <source>
        <dbReference type="Proteomes" id="UP001147653"/>
    </source>
</evidence>
<evidence type="ECO:0000313" key="2">
    <source>
        <dbReference type="EMBL" id="MDA0183228.1"/>
    </source>
</evidence>
<sequence length="161" mass="16859">MITRKGLLTGGAAAGAAALATASPALAHGDDDELVGSWYGRVTADDPALGSFEELISFHRDGIVTDAHRLYLPATPFGPLLETSGHGAWKSVRGGYTAFFRFLLQQAPPSAGAAVGTDNVRLNFRVQRGRISGRFESQIKDTSGALVFTATGAIVAERITA</sequence>
<dbReference type="Proteomes" id="UP001147653">
    <property type="component" value="Unassembled WGS sequence"/>
</dbReference>
<dbReference type="PROSITE" id="PS51318">
    <property type="entry name" value="TAT"/>
    <property type="match status" value="1"/>
</dbReference>
<gene>
    <name evidence="2" type="ORF">OJ997_23155</name>
</gene>
<keyword evidence="3" id="KW-1185">Reference proteome</keyword>
<dbReference type="RefSeq" id="WP_270027624.1">
    <property type="nucleotide sequence ID" value="NZ_JAPDDP010000049.1"/>
</dbReference>
<evidence type="ECO:0000256" key="1">
    <source>
        <dbReference type="SAM" id="SignalP"/>
    </source>
</evidence>
<name>A0A9X3SA35_9ACTN</name>
<evidence type="ECO:0008006" key="4">
    <source>
        <dbReference type="Google" id="ProtNLM"/>
    </source>
</evidence>
<reference evidence="2" key="1">
    <citation type="submission" date="2022-10" db="EMBL/GenBank/DDBJ databases">
        <title>The WGS of Solirubrobacter phytolaccae KCTC 29190.</title>
        <authorList>
            <person name="Jiang Z."/>
        </authorList>
    </citation>
    <scope>NUCLEOTIDE SEQUENCE</scope>
    <source>
        <strain evidence="2">KCTC 29190</strain>
    </source>
</reference>
<protein>
    <recommendedName>
        <fullName evidence="4">Nuclear transport factor 2 family protein</fullName>
    </recommendedName>
</protein>
<dbReference type="AlphaFoldDB" id="A0A9X3SA35"/>
<feature type="chain" id="PRO_5040826720" description="Nuclear transport factor 2 family protein" evidence="1">
    <location>
        <begin position="28"/>
        <end position="161"/>
    </location>
</feature>